<proteinExistence type="predicted"/>
<reference evidence="2" key="2">
    <citation type="submission" date="2015-01" db="EMBL/GenBank/DDBJ databases">
        <title>Evolutionary Origins and Diversification of the Mycorrhizal Mutualists.</title>
        <authorList>
            <consortium name="DOE Joint Genome Institute"/>
            <consortium name="Mycorrhizal Genomics Consortium"/>
            <person name="Kohler A."/>
            <person name="Kuo A."/>
            <person name="Nagy L.G."/>
            <person name="Floudas D."/>
            <person name="Copeland A."/>
            <person name="Barry K.W."/>
            <person name="Cichocki N."/>
            <person name="Veneault-Fourrey C."/>
            <person name="LaButti K."/>
            <person name="Lindquist E.A."/>
            <person name="Lipzen A."/>
            <person name="Lundell T."/>
            <person name="Morin E."/>
            <person name="Murat C."/>
            <person name="Riley R."/>
            <person name="Ohm R."/>
            <person name="Sun H."/>
            <person name="Tunlid A."/>
            <person name="Henrissat B."/>
            <person name="Grigoriev I.V."/>
            <person name="Hibbett D.S."/>
            <person name="Martin F."/>
        </authorList>
    </citation>
    <scope>NUCLEOTIDE SEQUENCE [LARGE SCALE GENOMIC DNA]</scope>
    <source>
        <strain evidence="2">MUT 4182</strain>
    </source>
</reference>
<gene>
    <name evidence="1" type="ORF">M407DRAFT_28479</name>
</gene>
<sequence length="169" mass="18230">MDELISPEDPRTSSKPSLPCETDGDMTMLEGGVAFAISELHSCVLEFGLPSGLEALLKAQAEIYNSATYSSQRNPSFSGLQLNVTGPTKGTFCNLEVMSSASKLRLGIHGGFFPLLKFGFFIKLKYGVNIAFSGLHQHGGTAPIVPPNMDFDPTDIRVTVISYPTRTIL</sequence>
<organism evidence="1 2">
    <name type="scientific">Tulasnella calospora MUT 4182</name>
    <dbReference type="NCBI Taxonomy" id="1051891"/>
    <lineage>
        <taxon>Eukaryota</taxon>
        <taxon>Fungi</taxon>
        <taxon>Dikarya</taxon>
        <taxon>Basidiomycota</taxon>
        <taxon>Agaricomycotina</taxon>
        <taxon>Agaricomycetes</taxon>
        <taxon>Cantharellales</taxon>
        <taxon>Tulasnellaceae</taxon>
        <taxon>Tulasnella</taxon>
    </lineage>
</organism>
<dbReference type="HOGENOM" id="CLU_1579650_0_0_1"/>
<dbReference type="EMBL" id="KN823123">
    <property type="protein sequence ID" value="KIO21918.1"/>
    <property type="molecule type" value="Genomic_DNA"/>
</dbReference>
<evidence type="ECO:0000313" key="2">
    <source>
        <dbReference type="Proteomes" id="UP000054248"/>
    </source>
</evidence>
<reference evidence="1 2" key="1">
    <citation type="submission" date="2014-04" db="EMBL/GenBank/DDBJ databases">
        <authorList>
            <consortium name="DOE Joint Genome Institute"/>
            <person name="Kuo A."/>
            <person name="Girlanda M."/>
            <person name="Perotto S."/>
            <person name="Kohler A."/>
            <person name="Nagy L.G."/>
            <person name="Floudas D."/>
            <person name="Copeland A."/>
            <person name="Barry K.W."/>
            <person name="Cichocki N."/>
            <person name="Veneault-Fourrey C."/>
            <person name="LaButti K."/>
            <person name="Lindquist E.A."/>
            <person name="Lipzen A."/>
            <person name="Lundell T."/>
            <person name="Morin E."/>
            <person name="Murat C."/>
            <person name="Sun H."/>
            <person name="Tunlid A."/>
            <person name="Henrissat B."/>
            <person name="Grigoriev I.V."/>
            <person name="Hibbett D.S."/>
            <person name="Martin F."/>
            <person name="Nordberg H.P."/>
            <person name="Cantor M.N."/>
            <person name="Hua S.X."/>
        </authorList>
    </citation>
    <scope>NUCLEOTIDE SEQUENCE [LARGE SCALE GENOMIC DNA]</scope>
    <source>
        <strain evidence="1 2">MUT 4182</strain>
    </source>
</reference>
<dbReference type="Proteomes" id="UP000054248">
    <property type="component" value="Unassembled WGS sequence"/>
</dbReference>
<keyword evidence="2" id="KW-1185">Reference proteome</keyword>
<evidence type="ECO:0000313" key="1">
    <source>
        <dbReference type="EMBL" id="KIO21918.1"/>
    </source>
</evidence>
<dbReference type="AlphaFoldDB" id="A0A0C3KKK0"/>
<protein>
    <submittedName>
        <fullName evidence="1">Uncharacterized protein</fullName>
    </submittedName>
</protein>
<name>A0A0C3KKK0_9AGAM</name>
<accession>A0A0C3KKK0</accession>